<name>A0A3M6T9V8_POCDA</name>
<proteinExistence type="predicted"/>
<keyword evidence="3" id="KW-0732">Signal</keyword>
<protein>
    <submittedName>
        <fullName evidence="4">Uncharacterized protein</fullName>
    </submittedName>
</protein>
<comment type="caution">
    <text evidence="4">The sequence shown here is derived from an EMBL/GenBank/DDBJ whole genome shotgun (WGS) entry which is preliminary data.</text>
</comment>
<evidence type="ECO:0000313" key="5">
    <source>
        <dbReference type="Proteomes" id="UP000275408"/>
    </source>
</evidence>
<organism evidence="4 5">
    <name type="scientific">Pocillopora damicornis</name>
    <name type="common">Cauliflower coral</name>
    <name type="synonym">Millepora damicornis</name>
    <dbReference type="NCBI Taxonomy" id="46731"/>
    <lineage>
        <taxon>Eukaryota</taxon>
        <taxon>Metazoa</taxon>
        <taxon>Cnidaria</taxon>
        <taxon>Anthozoa</taxon>
        <taxon>Hexacorallia</taxon>
        <taxon>Scleractinia</taxon>
        <taxon>Astrocoeniina</taxon>
        <taxon>Pocilloporidae</taxon>
        <taxon>Pocillopora</taxon>
    </lineage>
</organism>
<keyword evidence="1" id="KW-0175">Coiled coil</keyword>
<feature type="compositionally biased region" description="Acidic residues" evidence="2">
    <location>
        <begin position="131"/>
        <end position="148"/>
    </location>
</feature>
<gene>
    <name evidence="4" type="ORF">pdam_00014765</name>
</gene>
<reference evidence="4 5" key="1">
    <citation type="journal article" date="2018" name="Sci. Rep.">
        <title>Comparative analysis of the Pocillopora damicornis genome highlights role of immune system in coral evolution.</title>
        <authorList>
            <person name="Cunning R."/>
            <person name="Bay R.A."/>
            <person name="Gillette P."/>
            <person name="Baker A.C."/>
            <person name="Traylor-Knowles N."/>
        </authorList>
    </citation>
    <scope>NUCLEOTIDE SEQUENCE [LARGE SCALE GENOMIC DNA]</scope>
    <source>
        <strain evidence="4">RSMAS</strain>
        <tissue evidence="4">Whole animal</tissue>
    </source>
</reference>
<feature type="signal peptide" evidence="3">
    <location>
        <begin position="1"/>
        <end position="21"/>
    </location>
</feature>
<feature type="region of interest" description="Disordered" evidence="2">
    <location>
        <begin position="82"/>
        <end position="149"/>
    </location>
</feature>
<sequence length="167" mass="19311">MASWTIVFVVVIFALVDLSTAKPYGTPNEQVDNENHNEYQMMNDQGRPDQKLREFERDQGQLYHELSQLELQLDSLTRQQNDHIQPAYSAWQDDPKEEEQQQDEEELGDPEMEKEADDSEMEEVANYIGLEEAEDEGSGEEEEIEESESNLTFVSMSILILTAMILF</sequence>
<accession>A0A3M6T9V8</accession>
<dbReference type="EMBL" id="RCHS01004043">
    <property type="protein sequence ID" value="RMX38165.1"/>
    <property type="molecule type" value="Genomic_DNA"/>
</dbReference>
<evidence type="ECO:0000256" key="1">
    <source>
        <dbReference type="SAM" id="Coils"/>
    </source>
</evidence>
<dbReference type="Proteomes" id="UP000275408">
    <property type="component" value="Unassembled WGS sequence"/>
</dbReference>
<evidence type="ECO:0000256" key="3">
    <source>
        <dbReference type="SAM" id="SignalP"/>
    </source>
</evidence>
<feature type="coiled-coil region" evidence="1">
    <location>
        <begin position="52"/>
        <end position="79"/>
    </location>
</feature>
<feature type="compositionally biased region" description="Acidic residues" evidence="2">
    <location>
        <begin position="95"/>
        <end position="123"/>
    </location>
</feature>
<keyword evidence="5" id="KW-1185">Reference proteome</keyword>
<dbReference type="AlphaFoldDB" id="A0A3M6T9V8"/>
<evidence type="ECO:0000313" key="4">
    <source>
        <dbReference type="EMBL" id="RMX38165.1"/>
    </source>
</evidence>
<feature type="chain" id="PRO_5018237027" evidence="3">
    <location>
        <begin position="22"/>
        <end position="167"/>
    </location>
</feature>
<evidence type="ECO:0000256" key="2">
    <source>
        <dbReference type="SAM" id="MobiDB-lite"/>
    </source>
</evidence>